<dbReference type="Gene3D" id="3.20.20.80">
    <property type="entry name" value="Glycosidases"/>
    <property type="match status" value="1"/>
</dbReference>
<sequence length="487" mass="53205">MKFSKLSFSVMFAVTLAAKGYSNNIAYQATLDQDQISDSTPPPVTQRLLLSGQNNNESWDNLQAMLGDGQTPDGGSIYYQSRPNKPCETSGDLLSSAKENFSFLVNKANQSEKDIYIQLAISVKDNPPNSTRCPNGAKQGECTTLEASVAAVHDIADGKSDKLYANLIKYINNNPKPVYLLRLDYEVSSNFFCDPNTDPKVGCEVYKRMFKHLRNLINNGTRNSGARIHYVYHPVRGEYQALYPGNDVVDWIGLSVFEHDLCLPHFNGANYSYNGFPANNYVPNSTCNIGDQRLTVDGNILGAVAFADAMGKPVILSESAITNYVDRSANHPNDGSDFVWQNAYKQASTNWVNRLFGLISYNGVVPINCNPANPNRSPACKSDKDNPTIDLSSTIKAVVYINSDFRYGFDGAQSSSPNCKLSTQTGNSIPGCVPFNTGWFNDARLYNDSNAYEAGSFVSLNGPAKDAFCAGLDSANFTVNCGSICNS</sequence>
<evidence type="ECO:0000313" key="1">
    <source>
        <dbReference type="EMBL" id="STX27981.1"/>
    </source>
</evidence>
<dbReference type="OrthoDB" id="9816550at2"/>
<accession>A0A378HZP7</accession>
<proteinExistence type="predicted"/>
<protein>
    <submittedName>
        <fullName evidence="1">Beta-mannanase</fullName>
    </submittedName>
</protein>
<gene>
    <name evidence="1" type="ORF">NCTC13315_00503</name>
</gene>
<dbReference type="AlphaFoldDB" id="A0A378HZP7"/>
<dbReference type="SUPFAM" id="SSF51445">
    <property type="entry name" value="(Trans)glycosidases"/>
    <property type="match status" value="1"/>
</dbReference>
<dbReference type="Proteomes" id="UP000254968">
    <property type="component" value="Unassembled WGS sequence"/>
</dbReference>
<organism evidence="1 2">
    <name type="scientific">Legionella beliardensis</name>
    <dbReference type="NCBI Taxonomy" id="91822"/>
    <lineage>
        <taxon>Bacteria</taxon>
        <taxon>Pseudomonadati</taxon>
        <taxon>Pseudomonadota</taxon>
        <taxon>Gammaproteobacteria</taxon>
        <taxon>Legionellales</taxon>
        <taxon>Legionellaceae</taxon>
        <taxon>Legionella</taxon>
    </lineage>
</organism>
<dbReference type="InterPro" id="IPR017853">
    <property type="entry name" value="GH"/>
</dbReference>
<evidence type="ECO:0000313" key="2">
    <source>
        <dbReference type="Proteomes" id="UP000254968"/>
    </source>
</evidence>
<reference evidence="1 2" key="1">
    <citation type="submission" date="2018-06" db="EMBL/GenBank/DDBJ databases">
        <authorList>
            <consortium name="Pathogen Informatics"/>
            <person name="Doyle S."/>
        </authorList>
    </citation>
    <scope>NUCLEOTIDE SEQUENCE [LARGE SCALE GENOMIC DNA]</scope>
    <source>
        <strain evidence="1 2">NCTC13315</strain>
    </source>
</reference>
<dbReference type="EMBL" id="UGNV01000001">
    <property type="protein sequence ID" value="STX27981.1"/>
    <property type="molecule type" value="Genomic_DNA"/>
</dbReference>
<dbReference type="RefSeq" id="WP_115301764.1">
    <property type="nucleotide sequence ID" value="NZ_CAAAHO010000006.1"/>
</dbReference>
<name>A0A378HZP7_9GAMM</name>
<keyword evidence="2" id="KW-1185">Reference proteome</keyword>